<organism evidence="1 2">
    <name type="scientific">Vibrio gigantis</name>
    <dbReference type="NCBI Taxonomy" id="296199"/>
    <lineage>
        <taxon>Bacteria</taxon>
        <taxon>Pseudomonadati</taxon>
        <taxon>Pseudomonadota</taxon>
        <taxon>Gammaproteobacteria</taxon>
        <taxon>Vibrionales</taxon>
        <taxon>Vibrionaceae</taxon>
        <taxon>Vibrio</taxon>
    </lineage>
</organism>
<accession>A0A5M9N714</accession>
<keyword evidence="2" id="KW-1185">Reference proteome</keyword>
<proteinExistence type="predicted"/>
<reference evidence="1 2" key="1">
    <citation type="submission" date="2019-09" db="EMBL/GenBank/DDBJ databases">
        <title>Draft genome sequence of various Type strains from the CCUG.</title>
        <authorList>
            <person name="Pineiro-Iglesias B."/>
            <person name="Tunovic T."/>
            <person name="Unosson C."/>
            <person name="Inganas E."/>
            <person name="Ohlen M."/>
            <person name="Cardew S."/>
            <person name="Jensie-Markopoulos S."/>
            <person name="Salva-Serra F."/>
            <person name="Jaen-Luchoro D."/>
            <person name="Karlsson R."/>
            <person name="Svensson-Stadler L."/>
            <person name="Chun J."/>
            <person name="Moore E."/>
        </authorList>
    </citation>
    <scope>NUCLEOTIDE SEQUENCE [LARGE SCALE GENOMIC DNA]</scope>
    <source>
        <strain evidence="1 2">CCUG 56969T</strain>
    </source>
</reference>
<comment type="caution">
    <text evidence="1">The sequence shown here is derived from an EMBL/GenBank/DDBJ whole genome shotgun (WGS) entry which is preliminary data.</text>
</comment>
<dbReference type="EMBL" id="VXJS01000021">
    <property type="protein sequence ID" value="KAA8666254.1"/>
    <property type="molecule type" value="Genomic_DNA"/>
</dbReference>
<name>A0A5M9N714_9VIBR</name>
<protein>
    <submittedName>
        <fullName evidence="1">Uncharacterized protein</fullName>
    </submittedName>
</protein>
<dbReference type="Proteomes" id="UP000322521">
    <property type="component" value="Unassembled WGS sequence"/>
</dbReference>
<evidence type="ECO:0000313" key="1">
    <source>
        <dbReference type="EMBL" id="KAA8666254.1"/>
    </source>
</evidence>
<evidence type="ECO:0000313" key="2">
    <source>
        <dbReference type="Proteomes" id="UP000322521"/>
    </source>
</evidence>
<sequence>MYKDPINKISSNRVSYLVFGYLETGCKIGKLFKVSATVLFLVNLFSGQLKVIVASKCGWTGLWKFGL</sequence>
<dbReference type="AlphaFoldDB" id="A0A5M9N714"/>
<gene>
    <name evidence="1" type="ORF">F4W18_23880</name>
</gene>